<organism evidence="2 3">
    <name type="scientific">Batillaria attramentaria</name>
    <dbReference type="NCBI Taxonomy" id="370345"/>
    <lineage>
        <taxon>Eukaryota</taxon>
        <taxon>Metazoa</taxon>
        <taxon>Spiralia</taxon>
        <taxon>Lophotrochozoa</taxon>
        <taxon>Mollusca</taxon>
        <taxon>Gastropoda</taxon>
        <taxon>Caenogastropoda</taxon>
        <taxon>Sorbeoconcha</taxon>
        <taxon>Cerithioidea</taxon>
        <taxon>Batillariidae</taxon>
        <taxon>Batillaria</taxon>
    </lineage>
</organism>
<sequence>MKMTAANRGTIDIIGALALRISGTSPSKNRLATHQMVYFTTATDRMFLSKQACVALGMLPPSFPTIGETSNLHSTSDEPATGAPAPYPAPAYPACSAHHHPTYSCQLFSATGPQSTDASS</sequence>
<comment type="caution">
    <text evidence="2">The sequence shown here is derived from an EMBL/GenBank/DDBJ whole genome shotgun (WGS) entry which is preliminary data.</text>
</comment>
<feature type="compositionally biased region" description="Polar residues" evidence="1">
    <location>
        <begin position="67"/>
        <end position="78"/>
    </location>
</feature>
<gene>
    <name evidence="2" type="ORF">BaRGS_00010730</name>
</gene>
<accession>A0ABD0LFM7</accession>
<dbReference type="Proteomes" id="UP001519460">
    <property type="component" value="Unassembled WGS sequence"/>
</dbReference>
<dbReference type="AlphaFoldDB" id="A0ABD0LFM7"/>
<name>A0ABD0LFM7_9CAEN</name>
<proteinExistence type="predicted"/>
<evidence type="ECO:0000313" key="3">
    <source>
        <dbReference type="Proteomes" id="UP001519460"/>
    </source>
</evidence>
<feature type="region of interest" description="Disordered" evidence="1">
    <location>
        <begin position="67"/>
        <end position="88"/>
    </location>
</feature>
<keyword evidence="3" id="KW-1185">Reference proteome</keyword>
<dbReference type="EMBL" id="JACVVK020000053">
    <property type="protein sequence ID" value="KAK7498142.1"/>
    <property type="molecule type" value="Genomic_DNA"/>
</dbReference>
<protein>
    <submittedName>
        <fullName evidence="2">Uncharacterized protein</fullName>
    </submittedName>
</protein>
<reference evidence="2 3" key="1">
    <citation type="journal article" date="2023" name="Sci. Data">
        <title>Genome assembly of the Korean intertidal mud-creeper Batillaria attramentaria.</title>
        <authorList>
            <person name="Patra A.K."/>
            <person name="Ho P.T."/>
            <person name="Jun S."/>
            <person name="Lee S.J."/>
            <person name="Kim Y."/>
            <person name="Won Y.J."/>
        </authorList>
    </citation>
    <scope>NUCLEOTIDE SEQUENCE [LARGE SCALE GENOMIC DNA]</scope>
    <source>
        <strain evidence="2">Wonlab-2016</strain>
    </source>
</reference>
<evidence type="ECO:0000256" key="1">
    <source>
        <dbReference type="SAM" id="MobiDB-lite"/>
    </source>
</evidence>
<evidence type="ECO:0000313" key="2">
    <source>
        <dbReference type="EMBL" id="KAK7498142.1"/>
    </source>
</evidence>